<proteinExistence type="predicted"/>
<dbReference type="KEGG" id="cbi:CLJ_B0684"/>
<sequence>MMIKKYDFSKIFHDEMEALKPLDDDIAIIRKEQERRRDENIADVFRILSIPFKDEEEKRYFCIIHFSLLMIYAIRLCTMIE</sequence>
<evidence type="ECO:0000313" key="1">
    <source>
        <dbReference type="EMBL" id="ACQ51453.1"/>
    </source>
</evidence>
<evidence type="ECO:0000313" key="2">
    <source>
        <dbReference type="Proteomes" id="UP000002333"/>
    </source>
</evidence>
<dbReference type="EMBL" id="CP001083">
    <property type="protein sequence ID" value="ACQ51453.1"/>
    <property type="molecule type" value="Genomic_DNA"/>
</dbReference>
<gene>
    <name evidence="1" type="ordered locus">CLJ_B0684</name>
</gene>
<dbReference type="RefSeq" id="WP_003361392.1">
    <property type="nucleotide sequence ID" value="NC_012658.1"/>
</dbReference>
<dbReference type="AlphaFoldDB" id="A0A3F2ZQK2"/>
<reference evidence="1 2" key="1">
    <citation type="journal article" date="2007" name="PLoS ONE">
        <title>Analysis of the neurotoxin complex genes in Clostridium botulinum A1-A4 and B1 strains: BoNT/A3, /Ba4 and /B1 clusters are located within plasmids.</title>
        <authorList>
            <person name="Smith T.J."/>
            <person name="Hill K.K."/>
            <person name="Foley B.T."/>
            <person name="Detter J.C."/>
            <person name="Munk A.C."/>
            <person name="Bruce D.C."/>
            <person name="Doggett N.A."/>
            <person name="Smith L.A."/>
            <person name="Marks J.D."/>
            <person name="Xie G."/>
            <person name="Brettin T.S."/>
        </authorList>
    </citation>
    <scope>NUCLEOTIDE SEQUENCE [LARGE SCALE GENOMIC DNA]</scope>
    <source>
        <strain evidence="2">657 / Type Ba4</strain>
    </source>
</reference>
<reference evidence="2" key="2">
    <citation type="submission" date="2008-05" db="EMBL/GenBank/DDBJ databases">
        <title>Genome sequence of Clostridium botulinum Ba4 strain 657.</title>
        <authorList>
            <person name="Shrivastava S."/>
            <person name="Brown J.L."/>
            <person name="Bruce D."/>
            <person name="Detter C."/>
            <person name="Munk C."/>
            <person name="Smith L.A."/>
            <person name="Smith T.J."/>
            <person name="Sutton G."/>
            <person name="Brettin T.S."/>
        </authorList>
    </citation>
    <scope>NUCLEOTIDE SEQUENCE [LARGE SCALE GENOMIC DNA]</scope>
    <source>
        <strain evidence="2">657 / Type Ba4</strain>
    </source>
</reference>
<dbReference type="Proteomes" id="UP000002333">
    <property type="component" value="Chromosome"/>
</dbReference>
<name>A0A3F2ZQK2_CLOB6</name>
<protein>
    <submittedName>
        <fullName evidence="1">Uncharacterized protein</fullName>
    </submittedName>
</protein>
<accession>A0A3F2ZQK2</accession>
<organism evidence="1 2">
    <name type="scientific">Clostridium botulinum (strain 657 / Type Ba4)</name>
    <dbReference type="NCBI Taxonomy" id="515621"/>
    <lineage>
        <taxon>Bacteria</taxon>
        <taxon>Bacillati</taxon>
        <taxon>Bacillota</taxon>
        <taxon>Clostridia</taxon>
        <taxon>Eubacteriales</taxon>
        <taxon>Clostridiaceae</taxon>
        <taxon>Clostridium</taxon>
    </lineage>
</organism>